<reference evidence="9" key="3">
    <citation type="submission" date="2023-03" db="UniProtKB">
        <authorList>
            <consortium name="EnsemblPlants"/>
        </authorList>
    </citation>
    <scope>IDENTIFICATION</scope>
    <source>
        <strain evidence="9">cv. Chiifu-401-42</strain>
    </source>
</reference>
<evidence type="ECO:0008006" key="11">
    <source>
        <dbReference type="Google" id="ProtNLM"/>
    </source>
</evidence>
<reference evidence="9 10" key="1">
    <citation type="journal article" date="2011" name="Nat. Genet.">
        <title>The genome of the mesopolyploid crop species Brassica rapa.</title>
        <authorList>
            <consortium name="Brassica rapa Genome Sequencing Project Consortium"/>
            <person name="Wang X."/>
            <person name="Wang H."/>
            <person name="Wang J."/>
            <person name="Sun R."/>
            <person name="Wu J."/>
            <person name="Liu S."/>
            <person name="Bai Y."/>
            <person name="Mun J.H."/>
            <person name="Bancroft I."/>
            <person name="Cheng F."/>
            <person name="Huang S."/>
            <person name="Li X."/>
            <person name="Hua W."/>
            <person name="Wang J."/>
            <person name="Wang X."/>
            <person name="Freeling M."/>
            <person name="Pires J.C."/>
            <person name="Paterson A.H."/>
            <person name="Chalhoub B."/>
            <person name="Wang B."/>
            <person name="Hayward A."/>
            <person name="Sharpe A.G."/>
            <person name="Park B.S."/>
            <person name="Weisshaar B."/>
            <person name="Liu B."/>
            <person name="Li B."/>
            <person name="Liu B."/>
            <person name="Tong C."/>
            <person name="Song C."/>
            <person name="Duran C."/>
            <person name="Peng C."/>
            <person name="Geng C."/>
            <person name="Koh C."/>
            <person name="Lin C."/>
            <person name="Edwards D."/>
            <person name="Mu D."/>
            <person name="Shen D."/>
            <person name="Soumpourou E."/>
            <person name="Li F."/>
            <person name="Fraser F."/>
            <person name="Conant G."/>
            <person name="Lassalle G."/>
            <person name="King G.J."/>
            <person name="Bonnema G."/>
            <person name="Tang H."/>
            <person name="Wang H."/>
            <person name="Belcram H."/>
            <person name="Zhou H."/>
            <person name="Hirakawa H."/>
            <person name="Abe H."/>
            <person name="Guo H."/>
            <person name="Wang H."/>
            <person name="Jin H."/>
            <person name="Parkin I.A."/>
            <person name="Batley J."/>
            <person name="Kim J.S."/>
            <person name="Just J."/>
            <person name="Li J."/>
            <person name="Xu J."/>
            <person name="Deng J."/>
            <person name="Kim J.A."/>
            <person name="Li J."/>
            <person name="Yu J."/>
            <person name="Meng J."/>
            <person name="Wang J."/>
            <person name="Min J."/>
            <person name="Poulain J."/>
            <person name="Wang J."/>
            <person name="Hatakeyama K."/>
            <person name="Wu K."/>
            <person name="Wang L."/>
            <person name="Fang L."/>
            <person name="Trick M."/>
            <person name="Links M.G."/>
            <person name="Zhao M."/>
            <person name="Jin M."/>
            <person name="Ramchiary N."/>
            <person name="Drou N."/>
            <person name="Berkman P.J."/>
            <person name="Cai Q."/>
            <person name="Huang Q."/>
            <person name="Li R."/>
            <person name="Tabata S."/>
            <person name="Cheng S."/>
            <person name="Zhang S."/>
            <person name="Zhang S."/>
            <person name="Huang S."/>
            <person name="Sato S."/>
            <person name="Sun S."/>
            <person name="Kwon S.J."/>
            <person name="Choi S.R."/>
            <person name="Lee T.H."/>
            <person name="Fan W."/>
            <person name="Zhao X."/>
            <person name="Tan X."/>
            <person name="Xu X."/>
            <person name="Wang Y."/>
            <person name="Qiu Y."/>
            <person name="Yin Y."/>
            <person name="Li Y."/>
            <person name="Du Y."/>
            <person name="Liao Y."/>
            <person name="Lim Y."/>
            <person name="Narusaka Y."/>
            <person name="Wang Y."/>
            <person name="Wang Z."/>
            <person name="Li Z."/>
            <person name="Wang Z."/>
            <person name="Xiong Z."/>
            <person name="Zhang Z."/>
        </authorList>
    </citation>
    <scope>NUCLEOTIDE SEQUENCE [LARGE SCALE GENOMIC DNA]</scope>
    <source>
        <strain evidence="9 10">cv. Chiifu-401-42</strain>
    </source>
</reference>
<evidence type="ECO:0000256" key="5">
    <source>
        <dbReference type="ARBA" id="ARBA00023274"/>
    </source>
</evidence>
<evidence type="ECO:0000259" key="7">
    <source>
        <dbReference type="Pfam" id="PF03501"/>
    </source>
</evidence>
<proteinExistence type="inferred from homology"/>
<protein>
    <recommendedName>
        <fullName evidence="11">DUF4283 domain-containing protein</fullName>
    </recommendedName>
</protein>
<dbReference type="Gramene" id="Bra028498.1">
    <property type="protein sequence ID" value="Bra028498.1-P"/>
    <property type="gene ID" value="Bra028498"/>
</dbReference>
<evidence type="ECO:0000256" key="6">
    <source>
        <dbReference type="SAM" id="MobiDB-lite"/>
    </source>
</evidence>
<dbReference type="Gene3D" id="1.10.10.10">
    <property type="entry name" value="Winged helix-like DNA-binding domain superfamily/Winged helix DNA-binding domain"/>
    <property type="match status" value="1"/>
</dbReference>
<feature type="region of interest" description="Disordered" evidence="6">
    <location>
        <begin position="561"/>
        <end position="649"/>
    </location>
</feature>
<reference evidence="9 10" key="2">
    <citation type="journal article" date="2018" name="Hortic Res">
        <title>Improved Brassica rapa reference genome by single-molecule sequencing and chromosome conformation capture technologies.</title>
        <authorList>
            <person name="Zhang L."/>
            <person name="Cai X."/>
            <person name="Wu J."/>
            <person name="Liu M."/>
            <person name="Grob S."/>
            <person name="Cheng F."/>
            <person name="Liang J."/>
            <person name="Cai C."/>
            <person name="Liu Z."/>
            <person name="Liu B."/>
            <person name="Wang F."/>
            <person name="Li S."/>
            <person name="Liu F."/>
            <person name="Li X."/>
            <person name="Cheng L."/>
            <person name="Yang W."/>
            <person name="Li M.H."/>
            <person name="Grossniklaus U."/>
            <person name="Zheng H."/>
            <person name="Wang X."/>
        </authorList>
    </citation>
    <scope>NUCLEOTIDE SEQUENCE [LARGE SCALE GENOMIC DNA]</scope>
    <source>
        <strain evidence="9 10">cv. Chiifu-401-42</strain>
    </source>
</reference>
<evidence type="ECO:0000256" key="4">
    <source>
        <dbReference type="ARBA" id="ARBA00022980"/>
    </source>
</evidence>
<dbReference type="PANTHER" id="PTHR12146:SF21">
    <property type="entry name" value="DUF4283 DOMAIN-CONTAINING PROTEIN"/>
    <property type="match status" value="1"/>
</dbReference>
<dbReference type="GO" id="GO:0003723">
    <property type="term" value="F:RNA binding"/>
    <property type="evidence" value="ECO:0000318"/>
    <property type="project" value="GO_Central"/>
</dbReference>
<dbReference type="PANTHER" id="PTHR12146">
    <property type="entry name" value="40S RIBOSOMAL PROTEIN S10"/>
    <property type="match status" value="1"/>
</dbReference>
<keyword evidence="3" id="KW-0963">Cytoplasm</keyword>
<dbReference type="FunFam" id="1.10.10.10:FF:000025">
    <property type="entry name" value="40S ribosomal protein S10"/>
    <property type="match status" value="1"/>
</dbReference>
<name>M4EI83_BRACM</name>
<keyword evidence="10" id="KW-1185">Reference proteome</keyword>
<evidence type="ECO:0000259" key="8">
    <source>
        <dbReference type="Pfam" id="PF14111"/>
    </source>
</evidence>
<evidence type="ECO:0000256" key="3">
    <source>
        <dbReference type="ARBA" id="ARBA00022490"/>
    </source>
</evidence>
<dbReference type="Proteomes" id="UP000011750">
    <property type="component" value="Chromosome A02"/>
</dbReference>
<evidence type="ECO:0000256" key="1">
    <source>
        <dbReference type="ARBA" id="ARBA00004496"/>
    </source>
</evidence>
<feature type="domain" description="DUF4283" evidence="8">
    <location>
        <begin position="70"/>
        <end position="148"/>
    </location>
</feature>
<dbReference type="InterPro" id="IPR037447">
    <property type="entry name" value="Ribosomal_eS10"/>
</dbReference>
<dbReference type="GO" id="GO:0022627">
    <property type="term" value="C:cytosolic small ribosomal subunit"/>
    <property type="evidence" value="ECO:0000318"/>
    <property type="project" value="GO_Central"/>
</dbReference>
<evidence type="ECO:0000256" key="2">
    <source>
        <dbReference type="ARBA" id="ARBA00007278"/>
    </source>
</evidence>
<feature type="compositionally biased region" description="Basic and acidic residues" evidence="6">
    <location>
        <begin position="572"/>
        <end position="594"/>
    </location>
</feature>
<dbReference type="HOGENOM" id="CLU_422354_0_0_1"/>
<dbReference type="eggNOG" id="KOG1075">
    <property type="taxonomic scope" value="Eukaryota"/>
</dbReference>
<comment type="subcellular location">
    <subcellularLocation>
        <location evidence="1">Cytoplasm</location>
    </subcellularLocation>
</comment>
<sequence length="649" mass="72160">MLFPEQAKPHLPVKTVLPPALKEDGSLRFPWAARMNQSSRNLFRATEPTYRPDGTPQVTIPAKVLRLGPENKEEYVVGQFHRCSNPPGGLIHAVLNRLWGRECKISCRKLGDSSYLFHIPHENTRKWVIQRGVWHVDDCLLFVAPWNPVDSFKTPEISTLPVWVTLKNIPDSCFSRLGISHIASGLGEPMLTHKPRLDPINMGEAKILVEVELDKPFPKLIALDDKQGNIYFVEVEYSWIPSACERCGALGHKEKRCLLPPQSQDYAPITKEHHVTNEEIPMVDIVKLLQNSSADHPEPNSRSPIAQQTRETFKKPLVTLPPKDAFASPVTHSHEVHSDPCSQINHTLPLLAVEKAAPVQSHIMESIPSHSIILEDSETSKIEQPFDLRSPVTLDHHNFHTEDTPPVYGNGNGFDVVGDSSSYTVTRGGRTIKPTQKVQDMGWTRASGRGQNAVANTARSHLLCCLIAIMIMSEENRRAISKYLFQEGVLFAKKDFNLAQHPLVEGVPNLQVIKLMQSFKSKEYVRETFAWMHYYWFLTNEGIDFLRTYLNLPSEIVPATLKKQQKPLGRPMGDRPRGPPRSDGERRSGDRDGYRGGQRSGGEFGDKSGAPADYQPSFRGSGAGSRPGFGRGAGGYGAGAGPAAGSDLP</sequence>
<dbReference type="InterPro" id="IPR025558">
    <property type="entry name" value="DUF4283"/>
</dbReference>
<keyword evidence="4" id="KW-0689">Ribosomal protein</keyword>
<accession>M4EI83</accession>
<dbReference type="InterPro" id="IPR005326">
    <property type="entry name" value="Plectin_eS10_N"/>
</dbReference>
<dbReference type="InParanoid" id="M4EI83"/>
<feature type="domain" description="Plectin/eS10 N-terminal" evidence="7">
    <location>
        <begin position="472"/>
        <end position="564"/>
    </location>
</feature>
<dbReference type="OMA" id="SITHVEH"/>
<dbReference type="AlphaFoldDB" id="M4EI83"/>
<dbReference type="Pfam" id="PF03501">
    <property type="entry name" value="S10_plectin"/>
    <property type="match status" value="1"/>
</dbReference>
<keyword evidence="5" id="KW-0687">Ribonucleoprotein</keyword>
<organism evidence="9 10">
    <name type="scientific">Brassica campestris</name>
    <name type="common">Field mustard</name>
    <dbReference type="NCBI Taxonomy" id="3711"/>
    <lineage>
        <taxon>Eukaryota</taxon>
        <taxon>Viridiplantae</taxon>
        <taxon>Streptophyta</taxon>
        <taxon>Embryophyta</taxon>
        <taxon>Tracheophyta</taxon>
        <taxon>Spermatophyta</taxon>
        <taxon>Magnoliopsida</taxon>
        <taxon>eudicotyledons</taxon>
        <taxon>Gunneridae</taxon>
        <taxon>Pentapetalae</taxon>
        <taxon>rosids</taxon>
        <taxon>malvids</taxon>
        <taxon>Brassicales</taxon>
        <taxon>Brassicaceae</taxon>
        <taxon>Brassiceae</taxon>
        <taxon>Brassica</taxon>
    </lineage>
</organism>
<dbReference type="Pfam" id="PF14111">
    <property type="entry name" value="DUF4283"/>
    <property type="match status" value="1"/>
</dbReference>
<dbReference type="InterPro" id="IPR036388">
    <property type="entry name" value="WH-like_DNA-bd_sf"/>
</dbReference>
<evidence type="ECO:0000313" key="10">
    <source>
        <dbReference type="Proteomes" id="UP000011750"/>
    </source>
</evidence>
<dbReference type="EnsemblPlants" id="Bra028498.1">
    <property type="protein sequence ID" value="Bra028498.1-P"/>
    <property type="gene ID" value="Bra028498"/>
</dbReference>
<comment type="similarity">
    <text evidence="2">Belongs to the eukaryotic ribosomal protein eS10 family.</text>
</comment>
<dbReference type="STRING" id="51351.M4EI83"/>
<dbReference type="eggNOG" id="KOG3344">
    <property type="taxonomic scope" value="Eukaryota"/>
</dbReference>
<evidence type="ECO:0000313" key="9">
    <source>
        <dbReference type="EnsemblPlants" id="Bra028498.1-P"/>
    </source>
</evidence>
<feature type="compositionally biased region" description="Gly residues" evidence="6">
    <location>
        <begin position="621"/>
        <end position="642"/>
    </location>
</feature>
<dbReference type="GO" id="GO:0003735">
    <property type="term" value="F:structural constituent of ribosome"/>
    <property type="evidence" value="ECO:0000318"/>
    <property type="project" value="GO_Central"/>
</dbReference>